<keyword evidence="8" id="KW-0482">Metalloprotease</keyword>
<dbReference type="Gene3D" id="3.40.630.10">
    <property type="entry name" value="Zn peptidases"/>
    <property type="match status" value="2"/>
</dbReference>
<evidence type="ECO:0000256" key="9">
    <source>
        <dbReference type="ARBA" id="ARBA00023180"/>
    </source>
</evidence>
<feature type="signal peptide" evidence="11">
    <location>
        <begin position="1"/>
        <end position="16"/>
    </location>
</feature>
<evidence type="ECO:0000256" key="2">
    <source>
        <dbReference type="ARBA" id="ARBA00005988"/>
    </source>
</evidence>
<dbReference type="EMBL" id="JAIPUX010005290">
    <property type="protein sequence ID" value="KAH0616670.1"/>
    <property type="molecule type" value="Genomic_DNA"/>
</dbReference>
<protein>
    <recommendedName>
        <fullName evidence="12">Peptidase M14 domain-containing protein</fullName>
    </recommendedName>
</protein>
<keyword evidence="6" id="KW-0378">Hydrolase</keyword>
<gene>
    <name evidence="13" type="ORF">JD844_027961</name>
</gene>
<evidence type="ECO:0000256" key="4">
    <source>
        <dbReference type="ARBA" id="ARBA00022670"/>
    </source>
</evidence>
<comment type="similarity">
    <text evidence="2 10">Belongs to the peptidase M14 family.</text>
</comment>
<dbReference type="InterPro" id="IPR008969">
    <property type="entry name" value="CarboxyPept-like_regulatory"/>
</dbReference>
<keyword evidence="5" id="KW-0479">Metal-binding</keyword>
<dbReference type="Gene3D" id="2.60.40.1120">
    <property type="entry name" value="Carboxypeptidase-like, regulatory domain"/>
    <property type="match status" value="1"/>
</dbReference>
<evidence type="ECO:0000256" key="11">
    <source>
        <dbReference type="SAM" id="SignalP"/>
    </source>
</evidence>
<dbReference type="PROSITE" id="PS00133">
    <property type="entry name" value="CARBOXYPEPT_ZN_2"/>
    <property type="match status" value="1"/>
</dbReference>
<dbReference type="PANTHER" id="PTHR11532">
    <property type="entry name" value="PROTEASE M14 CARBOXYPEPTIDASE"/>
    <property type="match status" value="1"/>
</dbReference>
<evidence type="ECO:0000256" key="1">
    <source>
        <dbReference type="ARBA" id="ARBA00001947"/>
    </source>
</evidence>
<evidence type="ECO:0000259" key="12">
    <source>
        <dbReference type="PROSITE" id="PS52035"/>
    </source>
</evidence>
<organism evidence="13 14">
    <name type="scientific">Phrynosoma platyrhinos</name>
    <name type="common">Desert horned lizard</name>
    <dbReference type="NCBI Taxonomy" id="52577"/>
    <lineage>
        <taxon>Eukaryota</taxon>
        <taxon>Metazoa</taxon>
        <taxon>Chordata</taxon>
        <taxon>Craniata</taxon>
        <taxon>Vertebrata</taxon>
        <taxon>Euteleostomi</taxon>
        <taxon>Lepidosauria</taxon>
        <taxon>Squamata</taxon>
        <taxon>Bifurcata</taxon>
        <taxon>Unidentata</taxon>
        <taxon>Episquamata</taxon>
        <taxon>Toxicofera</taxon>
        <taxon>Iguania</taxon>
        <taxon>Phrynosomatidae</taxon>
        <taxon>Phrynosomatinae</taxon>
        <taxon>Phrynosoma</taxon>
    </lineage>
</organism>
<comment type="caution">
    <text evidence="13">The sequence shown here is derived from an EMBL/GenBank/DDBJ whole genome shotgun (WGS) entry which is preliminary data.</text>
</comment>
<dbReference type="PANTHER" id="PTHR11532:SF84">
    <property type="entry name" value="CARBOXYPEPTIDASE M"/>
    <property type="match status" value="1"/>
</dbReference>
<dbReference type="PROSITE" id="PS52035">
    <property type="entry name" value="PEPTIDASE_M14"/>
    <property type="match status" value="1"/>
</dbReference>
<name>A0ABQ7SH75_PHRPL</name>
<dbReference type="SUPFAM" id="SSF53187">
    <property type="entry name" value="Zn-dependent exopeptidases"/>
    <property type="match status" value="2"/>
</dbReference>
<feature type="domain" description="Peptidase M14" evidence="12">
    <location>
        <begin position="20"/>
        <end position="289"/>
    </location>
</feature>
<keyword evidence="9" id="KW-0325">Glycoprotein</keyword>
<dbReference type="PRINTS" id="PR00765">
    <property type="entry name" value="CRBOXYPTASEA"/>
</dbReference>
<evidence type="ECO:0000313" key="14">
    <source>
        <dbReference type="Proteomes" id="UP000826234"/>
    </source>
</evidence>
<evidence type="ECO:0000256" key="7">
    <source>
        <dbReference type="ARBA" id="ARBA00022833"/>
    </source>
</evidence>
<keyword evidence="14" id="KW-1185">Reference proteome</keyword>
<evidence type="ECO:0000313" key="13">
    <source>
        <dbReference type="EMBL" id="KAH0616670.1"/>
    </source>
</evidence>
<keyword evidence="11" id="KW-0732">Signal</keyword>
<keyword evidence="7" id="KW-0862">Zinc</keyword>
<dbReference type="InterPro" id="IPR050753">
    <property type="entry name" value="Peptidase_M14_domain"/>
</dbReference>
<evidence type="ECO:0000256" key="10">
    <source>
        <dbReference type="PROSITE-ProRule" id="PRU01379"/>
    </source>
</evidence>
<feature type="active site" description="Proton donor/acceptor" evidence="10">
    <location>
        <position position="259"/>
    </location>
</feature>
<dbReference type="CDD" id="cd11308">
    <property type="entry name" value="Peptidase_M14NE-CP-C_like"/>
    <property type="match status" value="1"/>
</dbReference>
<keyword evidence="3" id="KW-0121">Carboxypeptidase</keyword>
<accession>A0ABQ7SH75</accession>
<dbReference type="SMART" id="SM00631">
    <property type="entry name" value="Zn_pept"/>
    <property type="match status" value="1"/>
</dbReference>
<evidence type="ECO:0000256" key="8">
    <source>
        <dbReference type="ARBA" id="ARBA00023049"/>
    </source>
</evidence>
<dbReference type="SUPFAM" id="SSF49464">
    <property type="entry name" value="Carboxypeptidase regulatory domain-like"/>
    <property type="match status" value="1"/>
</dbReference>
<dbReference type="InterPro" id="IPR057247">
    <property type="entry name" value="CARBOXYPEPT_ZN_2"/>
</dbReference>
<comment type="cofactor">
    <cofactor evidence="1">
        <name>Zn(2+)</name>
        <dbReference type="ChEBI" id="CHEBI:29105"/>
    </cofactor>
</comment>
<feature type="chain" id="PRO_5046739041" description="Peptidase M14 domain-containing protein" evidence="11">
    <location>
        <begin position="17"/>
        <end position="421"/>
    </location>
</feature>
<proteinExistence type="inferred from homology"/>
<dbReference type="Proteomes" id="UP000826234">
    <property type="component" value="Unassembled WGS sequence"/>
</dbReference>
<keyword evidence="4" id="KW-0645">Protease</keyword>
<evidence type="ECO:0000256" key="5">
    <source>
        <dbReference type="ARBA" id="ARBA00022723"/>
    </source>
</evidence>
<dbReference type="Pfam" id="PF00246">
    <property type="entry name" value="Peptidase_M14"/>
    <property type="match status" value="3"/>
</dbReference>
<dbReference type="Pfam" id="PF13620">
    <property type="entry name" value="CarboxypepD_reg"/>
    <property type="match status" value="1"/>
</dbReference>
<reference evidence="13 14" key="1">
    <citation type="journal article" date="2022" name="Gigascience">
        <title>A chromosome-level genome assembly and annotation of the desert horned lizard, Phrynosoma platyrhinos, provides insight into chromosomal rearrangements among reptiles.</title>
        <authorList>
            <person name="Koochekian N."/>
            <person name="Ascanio A."/>
            <person name="Farleigh K."/>
            <person name="Card D.C."/>
            <person name="Schield D.R."/>
            <person name="Castoe T.A."/>
            <person name="Jezkova T."/>
        </authorList>
    </citation>
    <scope>NUCLEOTIDE SEQUENCE [LARGE SCALE GENOMIC DNA]</scope>
    <source>
        <strain evidence="13">NK-2021</strain>
    </source>
</reference>
<dbReference type="InterPro" id="IPR000834">
    <property type="entry name" value="Peptidase_M14"/>
</dbReference>
<evidence type="ECO:0000256" key="6">
    <source>
        <dbReference type="ARBA" id="ARBA00022801"/>
    </source>
</evidence>
<evidence type="ECO:0000256" key="3">
    <source>
        <dbReference type="ARBA" id="ARBA00022645"/>
    </source>
</evidence>
<sequence length="421" mass="47758">MYRFGLVLLLLPWAGGLNFVYHHTKEMEAFLKAIHKRFPSTTHLYSIGKSLEGRDLWVLALGRFPTQHKIGIPEFKYVANMHGDEVRVQLQLLQFPLQCCLPDDDDDDDDVRHLLLCFLTQAVGRELLLHLIEFLVTSDQHDPVITKLIDSTRIHILPSMNPDGFEATTEFDCFPPYGRYNANMEDLNRNFPDVFNRNNATIQPETQAVMNWIKNEMFVLSANLHGGSLVASYPFDNGDSGGMQDYNYIWGQCFEITLELSCCQYPPENELPSFWNDNKVALIEYIKQVHLGVKGRVLDKNGKPIPGVIVEAAGRQHICPYRTRRNGEYYLLLLPGSYILNATIPGSASLLHEVNVPNGTVNFSALKHDFIFTTEKPGRVEPASCPTVPLYSPDSYKGTSTMLKPSINFLILINTLYIAFR</sequence>